<name>A0A6J4VMB1_9BACT</name>
<feature type="non-terminal residue" evidence="2">
    <location>
        <position position="30"/>
    </location>
</feature>
<evidence type="ECO:0000313" key="2">
    <source>
        <dbReference type="EMBL" id="CAA9579838.1"/>
    </source>
</evidence>
<dbReference type="AlphaFoldDB" id="A0A6J4VMB1"/>
<accession>A0A6J4VMB1</accession>
<reference evidence="2" key="1">
    <citation type="submission" date="2020-02" db="EMBL/GenBank/DDBJ databases">
        <authorList>
            <person name="Meier V. D."/>
        </authorList>
    </citation>
    <scope>NUCLEOTIDE SEQUENCE</scope>
    <source>
        <strain evidence="2">AVDCRST_MAG49</strain>
    </source>
</reference>
<dbReference type="EMBL" id="CADCWG010000327">
    <property type="protein sequence ID" value="CAA9579838.1"/>
    <property type="molecule type" value="Genomic_DNA"/>
</dbReference>
<gene>
    <name evidence="2" type="ORF">AVDCRST_MAG49-4668</name>
</gene>
<feature type="region of interest" description="Disordered" evidence="1">
    <location>
        <begin position="1"/>
        <end position="30"/>
    </location>
</feature>
<protein>
    <submittedName>
        <fullName evidence="2">Uncharacterized protein</fullName>
    </submittedName>
</protein>
<sequence length="30" mass="3079">EPAAREPDPAAHARLSHVVLGRGSRTGDGV</sequence>
<proteinExistence type="predicted"/>
<feature type="compositionally biased region" description="Basic and acidic residues" evidence="1">
    <location>
        <begin position="1"/>
        <end position="11"/>
    </location>
</feature>
<evidence type="ECO:0000256" key="1">
    <source>
        <dbReference type="SAM" id="MobiDB-lite"/>
    </source>
</evidence>
<organism evidence="2">
    <name type="scientific">uncultured Thermomicrobiales bacterium</name>
    <dbReference type="NCBI Taxonomy" id="1645740"/>
    <lineage>
        <taxon>Bacteria</taxon>
        <taxon>Pseudomonadati</taxon>
        <taxon>Thermomicrobiota</taxon>
        <taxon>Thermomicrobia</taxon>
        <taxon>Thermomicrobiales</taxon>
        <taxon>environmental samples</taxon>
    </lineage>
</organism>
<feature type="non-terminal residue" evidence="2">
    <location>
        <position position="1"/>
    </location>
</feature>